<feature type="region of interest" description="Disordered" evidence="1">
    <location>
        <begin position="145"/>
        <end position="164"/>
    </location>
</feature>
<organism evidence="2">
    <name type="scientific">Microvirus mar38</name>
    <dbReference type="NCBI Taxonomy" id="2851172"/>
    <lineage>
        <taxon>Viruses</taxon>
        <taxon>Monodnaviria</taxon>
        <taxon>Sangervirae</taxon>
        <taxon>Phixviricota</taxon>
        <taxon>Malgrandaviricetes</taxon>
        <taxon>Petitvirales</taxon>
        <taxon>Microviridae</taxon>
    </lineage>
</organism>
<reference evidence="2" key="1">
    <citation type="submission" date="2021-04" db="EMBL/GenBank/DDBJ databases">
        <title>Genomes of microviruses identified in yellow-bellied marmot fecal samples.</title>
        <authorList>
            <person name="Varsani A."/>
            <person name="Kraberger S."/>
            <person name="Chatterjee A."/>
            <person name="Richet C."/>
            <person name="Fontenele R.S."/>
            <person name="Schmidlin K."/>
            <person name="Blumstein D.T."/>
        </authorList>
    </citation>
    <scope>NUCLEOTIDE SEQUENCE</scope>
    <source>
        <strain evidence="2">Mar38</strain>
    </source>
</reference>
<proteinExistence type="predicted"/>
<protein>
    <submittedName>
        <fullName evidence="2">Internal scaffolding protein</fullName>
    </submittedName>
</protein>
<dbReference type="EMBL" id="MZ089784">
    <property type="protein sequence ID" value="QXP45064.1"/>
    <property type="molecule type" value="Genomic_DNA"/>
</dbReference>
<evidence type="ECO:0000313" key="2">
    <source>
        <dbReference type="EMBL" id="QXP45064.1"/>
    </source>
</evidence>
<dbReference type="Pfam" id="PF09675">
    <property type="entry name" value="Chlamy_scaf"/>
    <property type="match status" value="1"/>
</dbReference>
<sequence>MPKFYTRFNPPPNPAYKSDLPSAVHPEFAFECDINNLVETRVNKDGKQFSVMTGVGSSLPPNPDSPKYGDFTGYTSSNLTESMNVVARARAQFEMLPSNLRARFENDPRKLVDFVNDSNNYDEALRLGLVNKRPELVKDVATLQPVSPSPIDTSKVTGYKSPEA</sequence>
<evidence type="ECO:0000256" key="1">
    <source>
        <dbReference type="SAM" id="MobiDB-lite"/>
    </source>
</evidence>
<accession>A0A8F6AIX5</accession>
<dbReference type="InterPro" id="IPR014131">
    <property type="entry name" value="Chlamydia_phage_Vp3"/>
</dbReference>
<name>A0A8F6AIX5_9VIRU</name>
<feature type="compositionally biased region" description="Polar residues" evidence="1">
    <location>
        <begin position="145"/>
        <end position="156"/>
    </location>
</feature>